<comment type="similarity">
    <text evidence="5">Belongs to the TAF13 family.</text>
</comment>
<keyword evidence="4" id="KW-0539">Nucleus</keyword>
<evidence type="ECO:0000256" key="4">
    <source>
        <dbReference type="ARBA" id="ARBA00023242"/>
    </source>
</evidence>
<evidence type="ECO:0000256" key="5">
    <source>
        <dbReference type="ARBA" id="ARBA00038392"/>
    </source>
</evidence>
<keyword evidence="2" id="KW-0805">Transcription regulation</keyword>
<dbReference type="Pfam" id="PF02269">
    <property type="entry name" value="TFIID-18kDa"/>
    <property type="match status" value="1"/>
</dbReference>
<dbReference type="OrthoDB" id="10266074at2759"/>
<comment type="caution">
    <text evidence="7">The sequence shown here is derived from an EMBL/GenBank/DDBJ whole genome shotgun (WGS) entry which is preliminary data.</text>
</comment>
<dbReference type="GO" id="GO:0046982">
    <property type="term" value="F:protein heterodimerization activity"/>
    <property type="evidence" value="ECO:0007669"/>
    <property type="project" value="InterPro"/>
</dbReference>
<dbReference type="Proteomes" id="UP000789342">
    <property type="component" value="Unassembled WGS sequence"/>
</dbReference>
<dbReference type="PANTHER" id="PTHR11380">
    <property type="entry name" value="TRANSCRIPTION INITIATION FACTOR TFIID/SUPT3-RELATED"/>
    <property type="match status" value="1"/>
</dbReference>
<keyword evidence="3" id="KW-0804">Transcription</keyword>
<name>A0A9N9F7K7_9GLOM</name>
<comment type="subcellular location">
    <subcellularLocation>
        <location evidence="1">Nucleus</location>
    </subcellularLocation>
</comment>
<reference evidence="7" key="1">
    <citation type="submission" date="2021-06" db="EMBL/GenBank/DDBJ databases">
        <authorList>
            <person name="Kallberg Y."/>
            <person name="Tangrot J."/>
            <person name="Rosling A."/>
        </authorList>
    </citation>
    <scope>NUCLEOTIDE SEQUENCE</scope>
    <source>
        <strain evidence="7">CL551</strain>
    </source>
</reference>
<dbReference type="PANTHER" id="PTHR11380:SF5">
    <property type="entry name" value="TRANSCRIPTION INITIATION FACTOR TFIID SUBUNIT 13"/>
    <property type="match status" value="1"/>
</dbReference>
<dbReference type="Gene3D" id="1.10.20.10">
    <property type="entry name" value="Histone, subunit A"/>
    <property type="match status" value="1"/>
</dbReference>
<protein>
    <recommendedName>
        <fullName evidence="6">Transcription initiation factor TFIID subunit 13</fullName>
    </recommendedName>
</protein>
<dbReference type="InterPro" id="IPR009072">
    <property type="entry name" value="Histone-fold"/>
</dbReference>
<evidence type="ECO:0000256" key="6">
    <source>
        <dbReference type="ARBA" id="ARBA00040136"/>
    </source>
</evidence>
<dbReference type="GO" id="GO:0005669">
    <property type="term" value="C:transcription factor TFIID complex"/>
    <property type="evidence" value="ECO:0007669"/>
    <property type="project" value="TreeGrafter"/>
</dbReference>
<dbReference type="GO" id="GO:0051123">
    <property type="term" value="P:RNA polymerase II preinitiation complex assembly"/>
    <property type="evidence" value="ECO:0007669"/>
    <property type="project" value="TreeGrafter"/>
</dbReference>
<dbReference type="AlphaFoldDB" id="A0A9N9F7K7"/>
<accession>A0A9N9F7K7</accession>
<sequence>MADPNKPRGRPPKTGNKGLFTKDIRLLMYGFGDEPNPAPDSINVMEELVVDYITEMCHKATDIAKERKVNVEDFKFILRNDPKKLARVEELLHMEQEIKRARQNFDVKEIDEQAARRLEAHENQ</sequence>
<evidence type="ECO:0000313" key="8">
    <source>
        <dbReference type="Proteomes" id="UP000789342"/>
    </source>
</evidence>
<proteinExistence type="inferred from homology"/>
<evidence type="ECO:0000256" key="2">
    <source>
        <dbReference type="ARBA" id="ARBA00023015"/>
    </source>
</evidence>
<gene>
    <name evidence="7" type="ORF">AMORRO_LOCUS3886</name>
</gene>
<dbReference type="EMBL" id="CAJVPV010001975">
    <property type="protein sequence ID" value="CAG8514332.1"/>
    <property type="molecule type" value="Genomic_DNA"/>
</dbReference>
<evidence type="ECO:0000256" key="3">
    <source>
        <dbReference type="ARBA" id="ARBA00023163"/>
    </source>
</evidence>
<keyword evidence="8" id="KW-1185">Reference proteome</keyword>
<organism evidence="7 8">
    <name type="scientific">Acaulospora morrowiae</name>
    <dbReference type="NCBI Taxonomy" id="94023"/>
    <lineage>
        <taxon>Eukaryota</taxon>
        <taxon>Fungi</taxon>
        <taxon>Fungi incertae sedis</taxon>
        <taxon>Mucoromycota</taxon>
        <taxon>Glomeromycotina</taxon>
        <taxon>Glomeromycetes</taxon>
        <taxon>Diversisporales</taxon>
        <taxon>Acaulosporaceae</taxon>
        <taxon>Acaulospora</taxon>
    </lineage>
</organism>
<dbReference type="InterPro" id="IPR003195">
    <property type="entry name" value="TFIID_TAF13"/>
</dbReference>
<evidence type="ECO:0000313" key="7">
    <source>
        <dbReference type="EMBL" id="CAG8514332.1"/>
    </source>
</evidence>
<dbReference type="CDD" id="cd07978">
    <property type="entry name" value="HFD_TAF13"/>
    <property type="match status" value="1"/>
</dbReference>
<dbReference type="SUPFAM" id="SSF47113">
    <property type="entry name" value="Histone-fold"/>
    <property type="match status" value="1"/>
</dbReference>
<evidence type="ECO:0000256" key="1">
    <source>
        <dbReference type="ARBA" id="ARBA00004123"/>
    </source>
</evidence>